<dbReference type="OrthoDB" id="7342920at2"/>
<dbReference type="GO" id="GO:0005694">
    <property type="term" value="C:chromosome"/>
    <property type="evidence" value="ECO:0007669"/>
    <property type="project" value="TreeGrafter"/>
</dbReference>
<keyword evidence="1" id="KW-0732">Signal</keyword>
<dbReference type="PANTHER" id="PTHR46820:SF1">
    <property type="entry name" value="HISTONE-LYSINE N-METHYLTRANSFERASE SETD7"/>
    <property type="match status" value="1"/>
</dbReference>
<dbReference type="SUPFAM" id="SSF82185">
    <property type="entry name" value="Histone H3 K4-specific methyltransferase SET7/9 N-terminal domain"/>
    <property type="match status" value="2"/>
</dbReference>
<dbReference type="GO" id="GO:0070828">
    <property type="term" value="P:heterochromatin organization"/>
    <property type="evidence" value="ECO:0007669"/>
    <property type="project" value="TreeGrafter"/>
</dbReference>
<sequence length="347" mass="40715">MIFKFRSMTLLICFLLSFFVSAQQPEYYENGQIKAEGKYKKNNKTGNWTYYLEDGTVSLKESYDRKYPNIKMATYFYPNGKIKAHGKLINNNKYEDWAWYREDGTLEVTGNYSNNNLLGPLTYFDAKGNIFKKGSIVDGVMHGEWEYYNTDGTLRKKGIYKRGVAFGEWDEFDATGAIINTTIYPDEYDDITFYDSQKTKYYFPNEYKKQAFKKTYSNGNTEVEGQVANGYKTDTWKWYYENGNLKEEGSFGDYNSQTGIWKTYYPNGVLRSEERKNKNLSYNLVIYHPNGKPKYKKTESGKYTTYYKTGEVYYVEKKVLGVTTARDYYSKSGKYLKSDPYYKLGNH</sequence>
<dbReference type="KEGG" id="sze:AW14_09150"/>
<organism evidence="2 3">
    <name type="scientific">Siansivirga zeaxanthinifaciens CC-SAMT-1</name>
    <dbReference type="NCBI Taxonomy" id="1454006"/>
    <lineage>
        <taxon>Bacteria</taxon>
        <taxon>Pseudomonadati</taxon>
        <taxon>Bacteroidota</taxon>
        <taxon>Flavobacteriia</taxon>
        <taxon>Flavobacteriales</taxon>
        <taxon>Flavobacteriaceae</taxon>
        <taxon>Siansivirga</taxon>
    </lineage>
</organism>
<dbReference type="Gene3D" id="3.90.930.1">
    <property type="match status" value="2"/>
</dbReference>
<gene>
    <name evidence="2" type="ORF">AW14_09150</name>
</gene>
<dbReference type="PANTHER" id="PTHR46820">
    <property type="entry name" value="HISTONE-LYSINE N-METHYLTRANSFERASE SETD7"/>
    <property type="match status" value="1"/>
</dbReference>
<dbReference type="GO" id="GO:0003682">
    <property type="term" value="F:chromatin binding"/>
    <property type="evidence" value="ECO:0007669"/>
    <property type="project" value="TreeGrafter"/>
</dbReference>
<reference evidence="2 3" key="1">
    <citation type="submission" date="2014-02" db="EMBL/GenBank/DDBJ databases">
        <authorList>
            <person name="Young C.-C."/>
            <person name="Hameed A."/>
            <person name="Huang H.-C."/>
            <person name="Shahina M."/>
        </authorList>
    </citation>
    <scope>NUCLEOTIDE SEQUENCE [LARGE SCALE GENOMIC DNA]</scope>
    <source>
        <strain evidence="2 3">CC-SAMT-1</strain>
    </source>
</reference>
<feature type="signal peptide" evidence="1">
    <location>
        <begin position="1"/>
        <end position="22"/>
    </location>
</feature>
<dbReference type="HOGENOM" id="CLU_798995_0_0_10"/>
<keyword evidence="3" id="KW-1185">Reference proteome</keyword>
<evidence type="ECO:0000313" key="2">
    <source>
        <dbReference type="EMBL" id="AJR04908.1"/>
    </source>
</evidence>
<dbReference type="STRING" id="1454006.AW14_09150"/>
<dbReference type="EMBL" id="CP007202">
    <property type="protein sequence ID" value="AJR04908.1"/>
    <property type="molecule type" value="Genomic_DNA"/>
</dbReference>
<protein>
    <recommendedName>
        <fullName evidence="4">Membrane-binding protein</fullName>
    </recommendedName>
</protein>
<evidence type="ECO:0008006" key="4">
    <source>
        <dbReference type="Google" id="ProtNLM"/>
    </source>
</evidence>
<name>A0A0C5WCX7_9FLAO</name>
<dbReference type="RefSeq" id="WP_044638492.1">
    <property type="nucleotide sequence ID" value="NZ_CP007202.1"/>
</dbReference>
<dbReference type="Proteomes" id="UP000032229">
    <property type="component" value="Chromosome"/>
</dbReference>
<accession>A0A0C5WCX7</accession>
<evidence type="ECO:0000313" key="3">
    <source>
        <dbReference type="Proteomes" id="UP000032229"/>
    </source>
</evidence>
<feature type="chain" id="PRO_5002184306" description="Membrane-binding protein" evidence="1">
    <location>
        <begin position="23"/>
        <end position="347"/>
    </location>
</feature>
<proteinExistence type="predicted"/>
<dbReference type="Pfam" id="PF07661">
    <property type="entry name" value="MORN_2"/>
    <property type="match status" value="5"/>
</dbReference>
<dbReference type="InterPro" id="IPR011652">
    <property type="entry name" value="MORN_2"/>
</dbReference>
<dbReference type="AlphaFoldDB" id="A0A0C5WCX7"/>
<evidence type="ECO:0000256" key="1">
    <source>
        <dbReference type="SAM" id="SignalP"/>
    </source>
</evidence>